<evidence type="ECO:0000256" key="3">
    <source>
        <dbReference type="ARBA" id="ARBA00023163"/>
    </source>
</evidence>
<dbReference type="SUPFAM" id="SSF48008">
    <property type="entry name" value="GntR ligand-binding domain-like"/>
    <property type="match status" value="1"/>
</dbReference>
<dbReference type="SMART" id="SM00895">
    <property type="entry name" value="FCD"/>
    <property type="match status" value="1"/>
</dbReference>
<name>A0A2V3TU81_9HYPH</name>
<evidence type="ECO:0000313" key="5">
    <source>
        <dbReference type="Proteomes" id="UP000248021"/>
    </source>
</evidence>
<dbReference type="PANTHER" id="PTHR43537:SF53">
    <property type="entry name" value="HTH-TYPE TRANSCRIPTIONAL REPRESSOR NANR"/>
    <property type="match status" value="1"/>
</dbReference>
<dbReference type="EMBL" id="QJJK01000015">
    <property type="protein sequence ID" value="PXW52864.1"/>
    <property type="molecule type" value="Genomic_DNA"/>
</dbReference>
<dbReference type="SUPFAM" id="SSF46785">
    <property type="entry name" value="Winged helix' DNA-binding domain"/>
    <property type="match status" value="1"/>
</dbReference>
<keyword evidence="3" id="KW-0804">Transcription</keyword>
<dbReference type="Proteomes" id="UP000248021">
    <property type="component" value="Unassembled WGS sequence"/>
</dbReference>
<dbReference type="InterPro" id="IPR008920">
    <property type="entry name" value="TF_FadR/GntR_C"/>
</dbReference>
<evidence type="ECO:0000256" key="1">
    <source>
        <dbReference type="ARBA" id="ARBA00023015"/>
    </source>
</evidence>
<dbReference type="InterPro" id="IPR036388">
    <property type="entry name" value="WH-like_DNA-bd_sf"/>
</dbReference>
<dbReference type="InterPro" id="IPR011711">
    <property type="entry name" value="GntR_C"/>
</dbReference>
<dbReference type="OrthoDB" id="7618373at2"/>
<comment type="caution">
    <text evidence="4">The sequence shown here is derived from an EMBL/GenBank/DDBJ whole genome shotgun (WGS) entry which is preliminary data.</text>
</comment>
<protein>
    <submittedName>
        <fullName evidence="4">DNA-binding GntR family transcriptional regulator</fullName>
    </submittedName>
</protein>
<dbReference type="PANTHER" id="PTHR43537">
    <property type="entry name" value="TRANSCRIPTIONAL REGULATOR, GNTR FAMILY"/>
    <property type="match status" value="1"/>
</dbReference>
<evidence type="ECO:0000256" key="2">
    <source>
        <dbReference type="ARBA" id="ARBA00023125"/>
    </source>
</evidence>
<dbReference type="AlphaFoldDB" id="A0A2V3TU81"/>
<evidence type="ECO:0000313" key="4">
    <source>
        <dbReference type="EMBL" id="PXW52864.1"/>
    </source>
</evidence>
<dbReference type="Pfam" id="PF00392">
    <property type="entry name" value="GntR"/>
    <property type="match status" value="1"/>
</dbReference>
<dbReference type="InterPro" id="IPR000524">
    <property type="entry name" value="Tscrpt_reg_HTH_GntR"/>
</dbReference>
<dbReference type="RefSeq" id="WP_110377849.1">
    <property type="nucleotide sequence ID" value="NZ_CAKNFM010000006.1"/>
</dbReference>
<keyword evidence="1" id="KW-0805">Transcription regulation</keyword>
<dbReference type="Pfam" id="PF07729">
    <property type="entry name" value="FCD"/>
    <property type="match status" value="1"/>
</dbReference>
<proteinExistence type="predicted"/>
<dbReference type="GO" id="GO:0003700">
    <property type="term" value="F:DNA-binding transcription factor activity"/>
    <property type="evidence" value="ECO:0007669"/>
    <property type="project" value="InterPro"/>
</dbReference>
<keyword evidence="2 4" id="KW-0238">DNA-binding</keyword>
<dbReference type="Gene3D" id="1.10.10.10">
    <property type="entry name" value="Winged helix-like DNA-binding domain superfamily/Winged helix DNA-binding domain"/>
    <property type="match status" value="1"/>
</dbReference>
<dbReference type="SMART" id="SM00345">
    <property type="entry name" value="HTH_GNTR"/>
    <property type="match status" value="1"/>
</dbReference>
<accession>A0A2V3TU81</accession>
<dbReference type="CDD" id="cd07377">
    <property type="entry name" value="WHTH_GntR"/>
    <property type="match status" value="1"/>
</dbReference>
<sequence>MDHTRETSLKQDSERTAGWHPIYDSLREAIISHRLSPGTKLPEDELASIYSVSRTIVRAALQALAHDRLVQLKPNRGAFIAEPSKKEAREVFEARALIEPKVAGLAAAAAKPADIVRLRHHLELEHEALHAGRDADAIALSARFHVDIAEIADHSILTGFVRDLVSRSSLIIALYWRRRDTTCERHAHQALCDALAKGAESDAAALMKSHIVDLLSGLDLAREKKEASRLADVLTADKP</sequence>
<dbReference type="PROSITE" id="PS50949">
    <property type="entry name" value="HTH_GNTR"/>
    <property type="match status" value="1"/>
</dbReference>
<dbReference type="InterPro" id="IPR036390">
    <property type="entry name" value="WH_DNA-bd_sf"/>
</dbReference>
<dbReference type="GO" id="GO:0003677">
    <property type="term" value="F:DNA binding"/>
    <property type="evidence" value="ECO:0007669"/>
    <property type="project" value="UniProtKB-KW"/>
</dbReference>
<organism evidence="4 5">
    <name type="scientific">Chelatococcus asaccharovorans</name>
    <dbReference type="NCBI Taxonomy" id="28210"/>
    <lineage>
        <taxon>Bacteria</taxon>
        <taxon>Pseudomonadati</taxon>
        <taxon>Pseudomonadota</taxon>
        <taxon>Alphaproteobacteria</taxon>
        <taxon>Hyphomicrobiales</taxon>
        <taxon>Chelatococcaceae</taxon>
        <taxon>Chelatococcus</taxon>
    </lineage>
</organism>
<gene>
    <name evidence="4" type="ORF">C7450_11563</name>
</gene>
<dbReference type="Gene3D" id="1.20.120.530">
    <property type="entry name" value="GntR ligand-binding domain-like"/>
    <property type="match status" value="1"/>
</dbReference>
<keyword evidence="5" id="KW-1185">Reference proteome</keyword>
<reference evidence="4 5" key="1">
    <citation type="submission" date="2018-05" db="EMBL/GenBank/DDBJ databases">
        <title>Genomic Encyclopedia of Type Strains, Phase IV (KMG-IV): sequencing the most valuable type-strain genomes for metagenomic binning, comparative biology and taxonomic classification.</title>
        <authorList>
            <person name="Goeker M."/>
        </authorList>
    </citation>
    <scope>NUCLEOTIDE SEQUENCE [LARGE SCALE GENOMIC DNA]</scope>
    <source>
        <strain evidence="4 5">DSM 6462</strain>
    </source>
</reference>